<organism evidence="1 2">
    <name type="scientific">Methylobacterium thuringiense</name>
    <dbReference type="NCBI Taxonomy" id="1003091"/>
    <lineage>
        <taxon>Bacteria</taxon>
        <taxon>Pseudomonadati</taxon>
        <taxon>Pseudomonadota</taxon>
        <taxon>Alphaproteobacteria</taxon>
        <taxon>Hyphomicrobiales</taxon>
        <taxon>Methylobacteriaceae</taxon>
        <taxon>Methylobacterium</taxon>
    </lineage>
</organism>
<reference evidence="1" key="2">
    <citation type="submission" date="2021-08" db="EMBL/GenBank/DDBJ databases">
        <authorList>
            <person name="Tani A."/>
            <person name="Ola A."/>
            <person name="Ogura Y."/>
            <person name="Katsura K."/>
            <person name="Hayashi T."/>
        </authorList>
    </citation>
    <scope>NUCLEOTIDE SEQUENCE</scope>
    <source>
        <strain evidence="1">DSM 23674</strain>
    </source>
</reference>
<protein>
    <submittedName>
        <fullName evidence="1">Uncharacterized protein</fullName>
    </submittedName>
</protein>
<gene>
    <name evidence="1" type="ORF">EKPJFOCH_1074</name>
</gene>
<proteinExistence type="predicted"/>
<evidence type="ECO:0000313" key="2">
    <source>
        <dbReference type="Proteomes" id="UP001055101"/>
    </source>
</evidence>
<name>A0ABQ4THW9_9HYPH</name>
<reference evidence="1" key="1">
    <citation type="journal article" date="2021" name="Front. Microbiol.">
        <title>Comprehensive Comparative Genomics and Phenotyping of Methylobacterium Species.</title>
        <authorList>
            <person name="Alessa O."/>
            <person name="Ogura Y."/>
            <person name="Fujitani Y."/>
            <person name="Takami H."/>
            <person name="Hayashi T."/>
            <person name="Sahin N."/>
            <person name="Tani A."/>
        </authorList>
    </citation>
    <scope>NUCLEOTIDE SEQUENCE</scope>
    <source>
        <strain evidence="1">DSM 23674</strain>
    </source>
</reference>
<comment type="caution">
    <text evidence="1">The sequence shown here is derived from an EMBL/GenBank/DDBJ whole genome shotgun (WGS) entry which is preliminary data.</text>
</comment>
<dbReference type="Proteomes" id="UP001055101">
    <property type="component" value="Unassembled WGS sequence"/>
</dbReference>
<accession>A0ABQ4THW9</accession>
<keyword evidence="2" id="KW-1185">Reference proteome</keyword>
<evidence type="ECO:0000313" key="1">
    <source>
        <dbReference type="EMBL" id="GJE54596.1"/>
    </source>
</evidence>
<sequence>MTLPPATWVRLIRNLTPSPANFNLPSGPWDGFGFWDNASSLLRARTRGDTLLMKFTFTIIPDQQAGGLRFAVRPGDDPAFDFGPEPIVLTTDAGDPQTGSETFFVQCRPRFVDQGAQIYIMATTGGTLMQFSPEITPLGFA</sequence>
<dbReference type="EMBL" id="BPRA01000004">
    <property type="protein sequence ID" value="GJE54596.1"/>
    <property type="molecule type" value="Genomic_DNA"/>
</dbReference>